<dbReference type="EMBL" id="AILU01000003">
    <property type="protein sequence ID" value="EJF81432.1"/>
    <property type="molecule type" value="Genomic_DNA"/>
</dbReference>
<dbReference type="eggNOG" id="COG3959">
    <property type="taxonomic scope" value="Bacteria"/>
</dbReference>
<dbReference type="Pfam" id="PF00456">
    <property type="entry name" value="Transketolase_N"/>
    <property type="match status" value="1"/>
</dbReference>
<evidence type="ECO:0000256" key="1">
    <source>
        <dbReference type="ARBA" id="ARBA00001964"/>
    </source>
</evidence>
<dbReference type="PATRIC" id="fig|1094563.3.peg.139"/>
<dbReference type="HOGENOM" id="CLU_2822410_0_0_5"/>
<gene>
    <name evidence="5" type="ORF">MCQ_00130</name>
</gene>
<dbReference type="InterPro" id="IPR029061">
    <property type="entry name" value="THDP-binding"/>
</dbReference>
<evidence type="ECO:0000259" key="4">
    <source>
        <dbReference type="Pfam" id="PF00456"/>
    </source>
</evidence>
<dbReference type="PANTHER" id="PTHR47514">
    <property type="entry name" value="TRANSKETOLASE N-TERMINAL SECTION-RELATED"/>
    <property type="match status" value="1"/>
</dbReference>
<organism evidence="5 6">
    <name type="scientific">Candidatus Bartonella washoeensis Sb944nv</name>
    <dbReference type="NCBI Taxonomy" id="1094563"/>
    <lineage>
        <taxon>Bacteria</taxon>
        <taxon>Pseudomonadati</taxon>
        <taxon>Pseudomonadota</taxon>
        <taxon>Alphaproteobacteria</taxon>
        <taxon>Hyphomicrobiales</taxon>
        <taxon>Bartonellaceae</taxon>
        <taxon>Bartonella</taxon>
    </lineage>
</organism>
<comment type="similarity">
    <text evidence="2">Belongs to the transketolase family.</text>
</comment>
<protein>
    <recommendedName>
        <fullName evidence="4">Transketolase N-terminal domain-containing protein</fullName>
    </recommendedName>
</protein>
<keyword evidence="6" id="KW-1185">Reference proteome</keyword>
<dbReference type="SUPFAM" id="SSF52518">
    <property type="entry name" value="Thiamin diphosphate-binding fold (THDP-binding)"/>
    <property type="match status" value="1"/>
</dbReference>
<dbReference type="InterPro" id="IPR005474">
    <property type="entry name" value="Transketolase_N"/>
</dbReference>
<name>J1JAQ6_9HYPH</name>
<comment type="caution">
    <text evidence="5">The sequence shown here is derived from an EMBL/GenBank/DDBJ whole genome shotgun (WGS) entry which is preliminary data.</text>
</comment>
<dbReference type="AlphaFoldDB" id="J1JAQ6"/>
<sequence>MTLSRQFNLNPICVLVLFSDGEMTEGSVWEAALFSAHYKLSNLTAIVDKNPLQISDTTDVLMKTKP</sequence>
<evidence type="ECO:0000313" key="6">
    <source>
        <dbReference type="Proteomes" id="UP000008947"/>
    </source>
</evidence>
<feature type="domain" description="Transketolase N-terminal" evidence="4">
    <location>
        <begin position="12"/>
        <end position="62"/>
    </location>
</feature>
<dbReference type="PANTHER" id="PTHR47514:SF1">
    <property type="entry name" value="TRANSKETOLASE N-TERMINAL SECTION-RELATED"/>
    <property type="match status" value="1"/>
</dbReference>
<comment type="cofactor">
    <cofactor evidence="1">
        <name>thiamine diphosphate</name>
        <dbReference type="ChEBI" id="CHEBI:58937"/>
    </cofactor>
</comment>
<evidence type="ECO:0000256" key="2">
    <source>
        <dbReference type="ARBA" id="ARBA00007131"/>
    </source>
</evidence>
<accession>J1JAQ6</accession>
<dbReference type="Proteomes" id="UP000008947">
    <property type="component" value="Unassembled WGS sequence"/>
</dbReference>
<evidence type="ECO:0000256" key="3">
    <source>
        <dbReference type="ARBA" id="ARBA00023052"/>
    </source>
</evidence>
<reference evidence="5 6" key="1">
    <citation type="submission" date="2012-03" db="EMBL/GenBank/DDBJ databases">
        <title>The Genome Sequence of Bartonella washoensis Sb944nv.</title>
        <authorList>
            <consortium name="The Broad Institute Genome Sequencing Platform"/>
            <consortium name="The Broad Institute Genome Sequencing Center for Infectious Disease"/>
            <person name="Feldgarden M."/>
            <person name="Kirby J."/>
            <person name="Kosoy M."/>
            <person name="Birtles R."/>
            <person name="Probert W.S."/>
            <person name="Chiaraviglio L."/>
            <person name="Young S.K."/>
            <person name="Zeng Q."/>
            <person name="Gargeya S."/>
            <person name="Fitzgerald M."/>
            <person name="Haas B."/>
            <person name="Abouelleil A."/>
            <person name="Alvarado L."/>
            <person name="Arachchi H.M."/>
            <person name="Berlin A."/>
            <person name="Chapman S.B."/>
            <person name="Gearin G."/>
            <person name="Goldberg J."/>
            <person name="Griggs A."/>
            <person name="Gujja S."/>
            <person name="Hansen M."/>
            <person name="Heiman D."/>
            <person name="Howarth C."/>
            <person name="Larimer J."/>
            <person name="Lui A."/>
            <person name="MacDonald P.J.P."/>
            <person name="McCowen C."/>
            <person name="Montmayeur A."/>
            <person name="Murphy C."/>
            <person name="Neiman D."/>
            <person name="Pearson M."/>
            <person name="Priest M."/>
            <person name="Roberts A."/>
            <person name="Saif S."/>
            <person name="Shea T."/>
            <person name="Sisk P."/>
            <person name="Stolte C."/>
            <person name="Sykes S."/>
            <person name="Wortman J."/>
            <person name="Nusbaum C."/>
            <person name="Birren B."/>
        </authorList>
    </citation>
    <scope>NUCLEOTIDE SEQUENCE [LARGE SCALE GENOMIC DNA]</scope>
    <source>
        <strain evidence="5 6">Sb944nv</strain>
    </source>
</reference>
<keyword evidence="3" id="KW-0786">Thiamine pyrophosphate</keyword>
<dbReference type="Gene3D" id="3.40.50.970">
    <property type="match status" value="1"/>
</dbReference>
<proteinExistence type="inferred from homology"/>
<evidence type="ECO:0000313" key="5">
    <source>
        <dbReference type="EMBL" id="EJF81432.1"/>
    </source>
</evidence>